<evidence type="ECO:0000259" key="10">
    <source>
        <dbReference type="SMART" id="SM00990"/>
    </source>
</evidence>
<name>A0A3N5XZI5_9ALTE</name>
<comment type="function">
    <text evidence="6">DNA polymerase III is a complex, multichain enzyme responsible for most of the replicative synthesis in bacteria. The epsilon subunit contain the editing function and is a proofreading 3'-5' exonuclease.</text>
</comment>
<dbReference type="InterPro" id="IPR011856">
    <property type="entry name" value="tRNA_endonuc-like_dom_sf"/>
</dbReference>
<dbReference type="Gene3D" id="3.30.420.10">
    <property type="entry name" value="Ribonuclease H-like superfamily/Ribonuclease H"/>
    <property type="match status" value="1"/>
</dbReference>
<dbReference type="InterPro" id="IPR036397">
    <property type="entry name" value="RNaseH_sf"/>
</dbReference>
<evidence type="ECO:0000256" key="4">
    <source>
        <dbReference type="ARBA" id="ARBA00022801"/>
    </source>
</evidence>
<dbReference type="InterPro" id="IPR014883">
    <property type="entry name" value="VRR_NUC"/>
</dbReference>
<evidence type="ECO:0000313" key="12">
    <source>
        <dbReference type="Proteomes" id="UP000275281"/>
    </source>
</evidence>
<comment type="subunit">
    <text evidence="7">DNA polymerase III contains a core (composed of alpha, epsilon and theta chains) that associates with a tau subunit. This core dimerizes to form the POLIII' complex. PolIII' associates with the gamma complex (composed of gamma, delta, delta', psi and chi chains) and with the beta chain to form the complete DNA polymerase III complex.</text>
</comment>
<evidence type="ECO:0000259" key="9">
    <source>
        <dbReference type="SMART" id="SM00479"/>
    </source>
</evidence>
<dbReference type="FunFam" id="3.30.420.10:FF:000045">
    <property type="entry name" value="3'-5' exonuclease DinG"/>
    <property type="match status" value="1"/>
</dbReference>
<evidence type="ECO:0000256" key="7">
    <source>
        <dbReference type="ARBA" id="ARBA00026073"/>
    </source>
</evidence>
<dbReference type="Pfam" id="PF21315">
    <property type="entry name" value="FAN1_HTH"/>
    <property type="match status" value="1"/>
</dbReference>
<dbReference type="GO" id="GO:0008408">
    <property type="term" value="F:3'-5' exonuclease activity"/>
    <property type="evidence" value="ECO:0007669"/>
    <property type="project" value="TreeGrafter"/>
</dbReference>
<keyword evidence="3" id="KW-0540">Nuclease</keyword>
<evidence type="ECO:0000256" key="2">
    <source>
        <dbReference type="ARBA" id="ARBA00012417"/>
    </source>
</evidence>
<dbReference type="EC" id="2.7.7.7" evidence="2"/>
<evidence type="ECO:0000256" key="5">
    <source>
        <dbReference type="ARBA" id="ARBA00022839"/>
    </source>
</evidence>
<reference evidence="11 12" key="1">
    <citation type="submission" date="2018-11" db="EMBL/GenBank/DDBJ databases">
        <authorList>
            <person name="Ye M.-Q."/>
            <person name="Du Z.-J."/>
        </authorList>
    </citation>
    <scope>NUCLEOTIDE SEQUENCE [LARGE SCALE GENOMIC DNA]</scope>
    <source>
        <strain evidence="11 12">U0105</strain>
    </source>
</reference>
<dbReference type="InterPro" id="IPR012337">
    <property type="entry name" value="RNaseH-like_sf"/>
</dbReference>
<keyword evidence="12" id="KW-1185">Reference proteome</keyword>
<dbReference type="AlphaFoldDB" id="A0A3N5XZI5"/>
<evidence type="ECO:0000256" key="1">
    <source>
        <dbReference type="ARBA" id="ARBA00001946"/>
    </source>
</evidence>
<evidence type="ECO:0000256" key="6">
    <source>
        <dbReference type="ARBA" id="ARBA00025483"/>
    </source>
</evidence>
<feature type="domain" description="Exonuclease" evidence="9">
    <location>
        <begin position="541"/>
        <end position="706"/>
    </location>
</feature>
<dbReference type="NCBIfam" id="TIGR00573">
    <property type="entry name" value="dnaq"/>
    <property type="match status" value="1"/>
</dbReference>
<dbReference type="GO" id="GO:0003887">
    <property type="term" value="F:DNA-directed DNA polymerase activity"/>
    <property type="evidence" value="ECO:0007669"/>
    <property type="project" value="UniProtKB-EC"/>
</dbReference>
<dbReference type="InterPro" id="IPR049125">
    <property type="entry name" value="FAN1-like_WH"/>
</dbReference>
<keyword evidence="5" id="KW-0269">Exonuclease</keyword>
<dbReference type="PANTHER" id="PTHR30231:SF41">
    <property type="entry name" value="DNA POLYMERASE III SUBUNIT EPSILON"/>
    <property type="match status" value="1"/>
</dbReference>
<dbReference type="SMART" id="SM00479">
    <property type="entry name" value="EXOIII"/>
    <property type="match status" value="1"/>
</dbReference>
<evidence type="ECO:0000313" key="11">
    <source>
        <dbReference type="EMBL" id="RPJ66717.1"/>
    </source>
</evidence>
<comment type="catalytic activity">
    <reaction evidence="8">
        <text>DNA(n) + a 2'-deoxyribonucleoside 5'-triphosphate = DNA(n+1) + diphosphate</text>
        <dbReference type="Rhea" id="RHEA:22508"/>
        <dbReference type="Rhea" id="RHEA-COMP:17339"/>
        <dbReference type="Rhea" id="RHEA-COMP:17340"/>
        <dbReference type="ChEBI" id="CHEBI:33019"/>
        <dbReference type="ChEBI" id="CHEBI:61560"/>
        <dbReference type="ChEBI" id="CHEBI:173112"/>
        <dbReference type="EC" id="2.7.7.7"/>
    </reaction>
</comment>
<evidence type="ECO:0000256" key="3">
    <source>
        <dbReference type="ARBA" id="ARBA00022722"/>
    </source>
</evidence>
<dbReference type="InterPro" id="IPR013520">
    <property type="entry name" value="Ribonucl_H"/>
</dbReference>
<evidence type="ECO:0000256" key="8">
    <source>
        <dbReference type="ARBA" id="ARBA00049244"/>
    </source>
</evidence>
<sequence length="713" mass="80926">MQKTLPPFYYLDHFKEFLSFFDGDNAGLLPSHVTEFIRSFHALNQYQQAIVVRVANRKYPLVATRTLQHEEILHPSHCIAELVELGVLGLPEEAPIAAITQALTKTELLLLMSQNSAVCVPASATKSAVIQACQENLTTSNLSFKGIDYIYRRFDPAIKFLLFVYFGHLRGKLNQFSMRDLGVMRTRSDAVTGEARFADAEDAQAAFYYACQREEIAAKTLSELPDLATLPNVTSKEAARQKAKFLYEAGKYALVIDRHWALHAMALSECDEAKEKWLRETYKDGHKACVQTKLEAIIEGGGSEKLLLFAEDFYARKYKQKRTSTLTDMLRNATHSIGIDSRYNQQVEQGVIGYYQRKGIKAWRTENELWRSLFGLTFWPLLFEGDKGALSNEFDRRPALLRHNEFYQQCGDQIDQLLATLSQKDALFAHILKQATAHYGKVNSLFMWRSNLLDKLKVLLEHANIQSLLDFLTTFTKDFSNLSDGYPDIMVLDGEQLRFEEIKAPGDKLRANQLLALQVLKRHGFDIHITQVEWIRDPNQPYVVVDIETTGGRAGNHRITEVGMVKMVAGKIVDEWQSLINPQRHIPSAITRLTGIDNNMVANAPLFCDVAEQIDTFTDGCIFVAHNVNFDLGFIKEEFARLEQSYRRPKLCTVQMMRKTYPGLKSYSLAALTAHFDIGMTRHHRAMSDAVAASQLLLLALNKENEQNTPAHV</sequence>
<organism evidence="11 12">
    <name type="scientific">Alteromonas sediminis</name>
    <dbReference type="NCBI Taxonomy" id="2259342"/>
    <lineage>
        <taxon>Bacteria</taxon>
        <taxon>Pseudomonadati</taxon>
        <taxon>Pseudomonadota</taxon>
        <taxon>Gammaproteobacteria</taxon>
        <taxon>Alteromonadales</taxon>
        <taxon>Alteromonadaceae</taxon>
        <taxon>Alteromonas/Salinimonas group</taxon>
        <taxon>Alteromonas</taxon>
    </lineage>
</organism>
<dbReference type="RefSeq" id="WP_124028074.1">
    <property type="nucleotide sequence ID" value="NZ_JBHRSN010000006.1"/>
</dbReference>
<dbReference type="SMART" id="SM00990">
    <property type="entry name" value="VRR_NUC"/>
    <property type="match status" value="1"/>
</dbReference>
<dbReference type="SUPFAM" id="SSF53098">
    <property type="entry name" value="Ribonuclease H-like"/>
    <property type="match status" value="1"/>
</dbReference>
<accession>A0A3N5XZI5</accession>
<dbReference type="Gene3D" id="3.40.1350.10">
    <property type="match status" value="1"/>
</dbReference>
<dbReference type="InterPro" id="IPR006054">
    <property type="entry name" value="DnaQ"/>
</dbReference>
<dbReference type="GO" id="GO:0003677">
    <property type="term" value="F:DNA binding"/>
    <property type="evidence" value="ECO:0007669"/>
    <property type="project" value="InterPro"/>
</dbReference>
<dbReference type="Pfam" id="PF00929">
    <property type="entry name" value="RNase_T"/>
    <property type="match status" value="1"/>
</dbReference>
<feature type="domain" description="VRR-NUC" evidence="10">
    <location>
        <begin position="447"/>
        <end position="534"/>
    </location>
</feature>
<dbReference type="GO" id="GO:0045004">
    <property type="term" value="P:DNA replication proofreading"/>
    <property type="evidence" value="ECO:0007669"/>
    <property type="project" value="TreeGrafter"/>
</dbReference>
<dbReference type="Pfam" id="PF08774">
    <property type="entry name" value="VRR_NUC"/>
    <property type="match status" value="1"/>
</dbReference>
<proteinExistence type="predicted"/>
<dbReference type="GO" id="GO:0005829">
    <property type="term" value="C:cytosol"/>
    <property type="evidence" value="ECO:0007669"/>
    <property type="project" value="TreeGrafter"/>
</dbReference>
<comment type="caution">
    <text evidence="11">The sequence shown here is derived from an EMBL/GenBank/DDBJ whole genome shotgun (WGS) entry which is preliminary data.</text>
</comment>
<dbReference type="PANTHER" id="PTHR30231">
    <property type="entry name" value="DNA POLYMERASE III SUBUNIT EPSILON"/>
    <property type="match status" value="1"/>
</dbReference>
<dbReference type="CDD" id="cd06127">
    <property type="entry name" value="DEDDh"/>
    <property type="match status" value="1"/>
</dbReference>
<dbReference type="EMBL" id="RPOK01000003">
    <property type="protein sequence ID" value="RPJ66717.1"/>
    <property type="molecule type" value="Genomic_DNA"/>
</dbReference>
<dbReference type="Proteomes" id="UP000275281">
    <property type="component" value="Unassembled WGS sequence"/>
</dbReference>
<gene>
    <name evidence="11" type="ORF">DRW07_11620</name>
</gene>
<dbReference type="OrthoDB" id="9803913at2"/>
<keyword evidence="4" id="KW-0378">Hydrolase</keyword>
<protein>
    <recommendedName>
        <fullName evidence="2">DNA-directed DNA polymerase</fullName>
        <ecNumber evidence="2">2.7.7.7</ecNumber>
    </recommendedName>
</protein>
<comment type="cofactor">
    <cofactor evidence="1">
        <name>Mg(2+)</name>
        <dbReference type="ChEBI" id="CHEBI:18420"/>
    </cofactor>
</comment>